<comment type="caution">
    <text evidence="6">The sequence shown here is derived from an EMBL/GenBank/DDBJ whole genome shotgun (WGS) entry which is preliminary data.</text>
</comment>
<organism evidence="6 7">
    <name type="scientific">Symbiodinium microadriaticum</name>
    <name type="common">Dinoflagellate</name>
    <name type="synonym">Zooxanthella microadriatica</name>
    <dbReference type="NCBI Taxonomy" id="2951"/>
    <lineage>
        <taxon>Eukaryota</taxon>
        <taxon>Sar</taxon>
        <taxon>Alveolata</taxon>
        <taxon>Dinophyceae</taxon>
        <taxon>Suessiales</taxon>
        <taxon>Symbiodiniaceae</taxon>
        <taxon>Symbiodinium</taxon>
    </lineage>
</organism>
<keyword evidence="2 3" id="KW-0378">Hydrolase</keyword>
<accession>A0A1Q9EU46</accession>
<dbReference type="Pfam" id="PF00135">
    <property type="entry name" value="COesterase"/>
    <property type="match status" value="1"/>
</dbReference>
<dbReference type="Proteomes" id="UP000186817">
    <property type="component" value="Unassembled WGS sequence"/>
</dbReference>
<dbReference type="AlphaFoldDB" id="A0A1Q9EU46"/>
<evidence type="ECO:0000256" key="2">
    <source>
        <dbReference type="ARBA" id="ARBA00022801"/>
    </source>
</evidence>
<evidence type="ECO:0000256" key="3">
    <source>
        <dbReference type="RuleBase" id="RU361235"/>
    </source>
</evidence>
<dbReference type="InterPro" id="IPR002018">
    <property type="entry name" value="CarbesteraseB"/>
</dbReference>
<dbReference type="InterPro" id="IPR029058">
    <property type="entry name" value="AB_hydrolase_fold"/>
</dbReference>
<evidence type="ECO:0000256" key="4">
    <source>
        <dbReference type="SAM" id="MobiDB-lite"/>
    </source>
</evidence>
<evidence type="ECO:0000313" key="6">
    <source>
        <dbReference type="EMBL" id="OLQ10929.1"/>
    </source>
</evidence>
<dbReference type="OrthoDB" id="423410at2759"/>
<evidence type="ECO:0000256" key="1">
    <source>
        <dbReference type="ARBA" id="ARBA00005964"/>
    </source>
</evidence>
<feature type="domain" description="Carboxylesterase type B" evidence="5">
    <location>
        <begin position="231"/>
        <end position="470"/>
    </location>
</feature>
<dbReference type="PROSITE" id="PS00122">
    <property type="entry name" value="CARBOXYLESTERASE_B_1"/>
    <property type="match status" value="1"/>
</dbReference>
<feature type="compositionally biased region" description="Acidic residues" evidence="4">
    <location>
        <begin position="11"/>
        <end position="101"/>
    </location>
</feature>
<protein>
    <recommendedName>
        <fullName evidence="3">Carboxylic ester hydrolase</fullName>
        <ecNumber evidence="3">3.1.1.-</ecNumber>
    </recommendedName>
</protein>
<dbReference type="SUPFAM" id="SSF53474">
    <property type="entry name" value="alpha/beta-Hydrolases"/>
    <property type="match status" value="1"/>
</dbReference>
<feature type="region of interest" description="Disordered" evidence="4">
    <location>
        <begin position="1"/>
        <end position="116"/>
    </location>
</feature>
<sequence length="589" mass="63189">MAMDVQVHDDVVDDDDDGDDDDDDGEDEEAVVDDGDDNDGGDDDDGDDEEAVVDDGDDDDRGDGDDDDDDGDDEEAVVDDGDDDDDDDDDGDDDDDDDDGDGAAPGRDGDACDDAATDCHNVDSPFARYPQHYIVSSVPPKQLEQCYVSVATGWTVRGHLDTRSLYEAWPQSVYAASAGLETATFAYESELERWTLSTANGNISYAYTASTLPEAARKLFKDLPELPEGAAPLVNTSQGLLRGRRVQDGEEFLGIRYAARPERFELSELSTARWEGIYEATKQGARCWEPGKFPCVPPPGQSAAEACRSTASDDMSEDCLFLDVRRPLGTKPGDRKATMVWIHGGGMVLGDSGEGRGVGNGSALAHRGDVVVVSVNYRLGPLGFLPVRPFGANGGSGGMNGMHDQIVALRWVQTNIASFGGDPDKVTLFGCSAGSLSICVLSVSPLTQGLFHRVILESGPCVGPWGPGSFAEGEGVRDRLLKSLPGGSAPAKLRSLPPSELLWGQGKDQYDIEFPGYWLDGWVAPEPIAQRLKAGYIVPSAFIIGANSRDGVVGSAYVAQKDLPTRASQYAEAMRNHWRPRNGLVMTWN</sequence>
<evidence type="ECO:0000313" key="7">
    <source>
        <dbReference type="Proteomes" id="UP000186817"/>
    </source>
</evidence>
<feature type="compositionally biased region" description="Basic and acidic residues" evidence="4">
    <location>
        <begin position="1"/>
        <end position="10"/>
    </location>
</feature>
<proteinExistence type="inferred from homology"/>
<evidence type="ECO:0000259" key="5">
    <source>
        <dbReference type="Pfam" id="PF00135"/>
    </source>
</evidence>
<dbReference type="InterPro" id="IPR050309">
    <property type="entry name" value="Type-B_Carboxylest/Lipase"/>
</dbReference>
<dbReference type="Gene3D" id="3.40.50.1820">
    <property type="entry name" value="alpha/beta hydrolase"/>
    <property type="match status" value="1"/>
</dbReference>
<dbReference type="EMBL" id="LSRX01000069">
    <property type="protein sequence ID" value="OLQ10929.1"/>
    <property type="molecule type" value="Genomic_DNA"/>
</dbReference>
<name>A0A1Q9EU46_SYMMI</name>
<dbReference type="PANTHER" id="PTHR11559">
    <property type="entry name" value="CARBOXYLESTERASE"/>
    <property type="match status" value="1"/>
</dbReference>
<comment type="similarity">
    <text evidence="1 3">Belongs to the type-B carboxylesterase/lipase family.</text>
</comment>
<dbReference type="EC" id="3.1.1.-" evidence="3"/>
<gene>
    <name evidence="6" type="ORF">AK812_SmicGene5341</name>
</gene>
<reference evidence="6 7" key="1">
    <citation type="submission" date="2016-02" db="EMBL/GenBank/DDBJ databases">
        <title>Genome analysis of coral dinoflagellate symbionts highlights evolutionary adaptations to a symbiotic lifestyle.</title>
        <authorList>
            <person name="Aranda M."/>
            <person name="Li Y."/>
            <person name="Liew Y.J."/>
            <person name="Baumgarten S."/>
            <person name="Simakov O."/>
            <person name="Wilson M."/>
            <person name="Piel J."/>
            <person name="Ashoor H."/>
            <person name="Bougouffa S."/>
            <person name="Bajic V.B."/>
            <person name="Ryu T."/>
            <person name="Ravasi T."/>
            <person name="Bayer T."/>
            <person name="Micklem G."/>
            <person name="Kim H."/>
            <person name="Bhak J."/>
            <person name="Lajeunesse T.C."/>
            <person name="Voolstra C.R."/>
        </authorList>
    </citation>
    <scope>NUCLEOTIDE SEQUENCE [LARGE SCALE GENOMIC DNA]</scope>
    <source>
        <strain evidence="6 7">CCMP2467</strain>
    </source>
</reference>
<dbReference type="GO" id="GO:0016787">
    <property type="term" value="F:hydrolase activity"/>
    <property type="evidence" value="ECO:0007669"/>
    <property type="project" value="UniProtKB-KW"/>
</dbReference>
<dbReference type="InterPro" id="IPR019826">
    <property type="entry name" value="Carboxylesterase_B_AS"/>
</dbReference>
<keyword evidence="7" id="KW-1185">Reference proteome</keyword>